<dbReference type="InterPro" id="IPR000182">
    <property type="entry name" value="GNAT_dom"/>
</dbReference>
<dbReference type="PANTHER" id="PTHR10545:SF29">
    <property type="entry name" value="GH14572P-RELATED"/>
    <property type="match status" value="1"/>
</dbReference>
<evidence type="ECO:0000256" key="1">
    <source>
        <dbReference type="ARBA" id="ARBA00008694"/>
    </source>
</evidence>
<dbReference type="Gene3D" id="3.40.630.30">
    <property type="match status" value="1"/>
</dbReference>
<dbReference type="AlphaFoldDB" id="A0A1B6BXJ0"/>
<keyword evidence="3" id="KW-0012">Acyltransferase</keyword>
<dbReference type="Pfam" id="PF00583">
    <property type="entry name" value="Acetyltransf_1"/>
    <property type="match status" value="1"/>
</dbReference>
<accession>A0A1B6BXJ0</accession>
<dbReference type="FunFam" id="3.40.630.30:FF:000064">
    <property type="entry name" value="GNAT family acetyltransferase"/>
    <property type="match status" value="1"/>
</dbReference>
<dbReference type="InterPro" id="IPR016181">
    <property type="entry name" value="Acyl_CoA_acyltransferase"/>
</dbReference>
<protein>
    <recommendedName>
        <fullName evidence="4">N-acetyltransferase domain-containing protein</fullName>
    </recommendedName>
</protein>
<dbReference type="PROSITE" id="PS51186">
    <property type="entry name" value="GNAT"/>
    <property type="match status" value="1"/>
</dbReference>
<dbReference type="GO" id="GO:0008080">
    <property type="term" value="F:N-acetyltransferase activity"/>
    <property type="evidence" value="ECO:0007669"/>
    <property type="project" value="TreeGrafter"/>
</dbReference>
<dbReference type="PANTHER" id="PTHR10545">
    <property type="entry name" value="DIAMINE N-ACETYLTRANSFERASE"/>
    <property type="match status" value="1"/>
</dbReference>
<dbReference type="CDD" id="cd04301">
    <property type="entry name" value="NAT_SF"/>
    <property type="match status" value="1"/>
</dbReference>
<keyword evidence="2" id="KW-0808">Transferase</keyword>
<sequence length="169" mass="19567">MIYRQAIKDDCYAIRTLIQELADFEKMPDGPKISSKVLERDGFEVNPPCFGCFVAEMEDHEVDKYKNNNRIVGFALYNYAYATWTGKKMYLEDLIVTESFRSKGIGKKLFLKVVNKAKETGCAQLEFVVLSWNPAKEFYMKLGCNNMTETEEWSLYRLDAENMSKLICS</sequence>
<feature type="domain" description="N-acetyltransferase" evidence="4">
    <location>
        <begin position="1"/>
        <end position="168"/>
    </location>
</feature>
<comment type="similarity">
    <text evidence="1">Belongs to the acetyltransferase family.</text>
</comment>
<gene>
    <name evidence="5" type="ORF">g.39284</name>
</gene>
<dbReference type="SUPFAM" id="SSF55729">
    <property type="entry name" value="Acyl-CoA N-acyltransferases (Nat)"/>
    <property type="match status" value="1"/>
</dbReference>
<evidence type="ECO:0000256" key="3">
    <source>
        <dbReference type="ARBA" id="ARBA00023315"/>
    </source>
</evidence>
<proteinExistence type="inferred from homology"/>
<dbReference type="EMBL" id="GEDC01031296">
    <property type="protein sequence ID" value="JAS06002.1"/>
    <property type="molecule type" value="Transcribed_RNA"/>
</dbReference>
<reference evidence="5" key="1">
    <citation type="submission" date="2015-12" db="EMBL/GenBank/DDBJ databases">
        <title>De novo transcriptome assembly of four potential Pierce s Disease insect vectors from Arizona vineyards.</title>
        <authorList>
            <person name="Tassone E.E."/>
        </authorList>
    </citation>
    <scope>NUCLEOTIDE SEQUENCE</scope>
</reference>
<organism evidence="5">
    <name type="scientific">Clastoptera arizonana</name>
    <name type="common">Arizona spittle bug</name>
    <dbReference type="NCBI Taxonomy" id="38151"/>
    <lineage>
        <taxon>Eukaryota</taxon>
        <taxon>Metazoa</taxon>
        <taxon>Ecdysozoa</taxon>
        <taxon>Arthropoda</taxon>
        <taxon>Hexapoda</taxon>
        <taxon>Insecta</taxon>
        <taxon>Pterygota</taxon>
        <taxon>Neoptera</taxon>
        <taxon>Paraneoptera</taxon>
        <taxon>Hemiptera</taxon>
        <taxon>Auchenorrhyncha</taxon>
        <taxon>Cercopoidea</taxon>
        <taxon>Clastopteridae</taxon>
        <taxon>Clastoptera</taxon>
    </lineage>
</organism>
<evidence type="ECO:0000313" key="5">
    <source>
        <dbReference type="EMBL" id="JAS06002.1"/>
    </source>
</evidence>
<evidence type="ECO:0000256" key="2">
    <source>
        <dbReference type="ARBA" id="ARBA00022679"/>
    </source>
</evidence>
<dbReference type="InterPro" id="IPR051016">
    <property type="entry name" value="Diverse_Substrate_AcTransf"/>
</dbReference>
<evidence type="ECO:0000259" key="4">
    <source>
        <dbReference type="PROSITE" id="PS51186"/>
    </source>
</evidence>
<name>A0A1B6BXJ0_9HEMI</name>